<dbReference type="InterPro" id="IPR036388">
    <property type="entry name" value="WH-like_DNA-bd_sf"/>
</dbReference>
<dbReference type="SUPFAM" id="SSF46894">
    <property type="entry name" value="C-terminal effector domain of the bipartite response regulators"/>
    <property type="match status" value="1"/>
</dbReference>
<organism evidence="1 2">
    <name type="scientific">Mycolicibacterium hippocampi</name>
    <dbReference type="NCBI Taxonomy" id="659824"/>
    <lineage>
        <taxon>Bacteria</taxon>
        <taxon>Bacillati</taxon>
        <taxon>Actinomycetota</taxon>
        <taxon>Actinomycetes</taxon>
        <taxon>Mycobacteriales</taxon>
        <taxon>Mycobacteriaceae</taxon>
        <taxon>Mycolicibacterium</taxon>
    </lineage>
</organism>
<dbReference type="Proteomes" id="UP000570517">
    <property type="component" value="Unassembled WGS sequence"/>
</dbReference>
<reference evidence="1 2" key="1">
    <citation type="submission" date="2020-05" db="EMBL/GenBank/DDBJ databases">
        <title>Draft genome sequence of Mycobacterium hippocampi DL, isolated from European seabass, Dicentrarchus labrax, reared in fish farms.</title>
        <authorList>
            <person name="Stathopoulou P."/>
            <person name="Asimakis E."/>
            <person name="Tzokas K."/>
            <person name="Batargias C."/>
            <person name="Tsiamis G."/>
        </authorList>
    </citation>
    <scope>NUCLEOTIDE SEQUENCE [LARGE SCALE GENOMIC DNA]</scope>
    <source>
        <strain evidence="1 2">DL</strain>
    </source>
</reference>
<evidence type="ECO:0008006" key="3">
    <source>
        <dbReference type="Google" id="ProtNLM"/>
    </source>
</evidence>
<dbReference type="GO" id="GO:0006355">
    <property type="term" value="P:regulation of DNA-templated transcription"/>
    <property type="evidence" value="ECO:0007669"/>
    <property type="project" value="InterPro"/>
</dbReference>
<evidence type="ECO:0000313" key="1">
    <source>
        <dbReference type="EMBL" id="NVN49163.1"/>
    </source>
</evidence>
<accession>A0A850PKU4</accession>
<gene>
    <name evidence="1" type="ORF">HLY00_2047</name>
</gene>
<protein>
    <recommendedName>
        <fullName evidence="3">LuxR family transcriptional regulator</fullName>
    </recommendedName>
</protein>
<dbReference type="EMBL" id="JABFYL010000012">
    <property type="protein sequence ID" value="NVN49163.1"/>
    <property type="molecule type" value="Genomic_DNA"/>
</dbReference>
<dbReference type="GO" id="GO:0003677">
    <property type="term" value="F:DNA binding"/>
    <property type="evidence" value="ECO:0007669"/>
    <property type="project" value="InterPro"/>
</dbReference>
<proteinExistence type="predicted"/>
<comment type="caution">
    <text evidence="1">The sequence shown here is derived from an EMBL/GenBank/DDBJ whole genome shotgun (WGS) entry which is preliminary data.</text>
</comment>
<sequence length="84" mass="9419">MCCDPKFPRPDPGLTEREAEVLCVWLVEDSKGKAGERLYVTTSTVATTVERIRRKYQAVGRPAHTKAALFARAVQDDLLDLDEL</sequence>
<evidence type="ECO:0000313" key="2">
    <source>
        <dbReference type="Proteomes" id="UP000570517"/>
    </source>
</evidence>
<dbReference type="Gene3D" id="1.10.10.10">
    <property type="entry name" value="Winged helix-like DNA-binding domain superfamily/Winged helix DNA-binding domain"/>
    <property type="match status" value="1"/>
</dbReference>
<dbReference type="InterPro" id="IPR016032">
    <property type="entry name" value="Sig_transdc_resp-reg_C-effctor"/>
</dbReference>
<keyword evidence="2" id="KW-1185">Reference proteome</keyword>
<name>A0A850PKU4_9MYCO</name>
<dbReference type="AlphaFoldDB" id="A0A850PKU4"/>
<dbReference type="RefSeq" id="WP_178357557.1">
    <property type="nucleotide sequence ID" value="NZ_JABFYL010000012.1"/>
</dbReference>